<dbReference type="EMBL" id="FMJB01000064">
    <property type="protein sequence ID" value="SCM69594.1"/>
    <property type="molecule type" value="Genomic_DNA"/>
</dbReference>
<protein>
    <submittedName>
        <fullName evidence="2">Putative membrane protein</fullName>
    </submittedName>
</protein>
<proteinExistence type="predicted"/>
<evidence type="ECO:0000313" key="3">
    <source>
        <dbReference type="Proteomes" id="UP000184085"/>
    </source>
</evidence>
<keyword evidence="1" id="KW-0812">Transmembrane</keyword>
<keyword evidence="1" id="KW-0472">Membrane</keyword>
<evidence type="ECO:0000313" key="2">
    <source>
        <dbReference type="EMBL" id="SCM69594.1"/>
    </source>
</evidence>
<dbReference type="RefSeq" id="WP_072709306.1">
    <property type="nucleotide sequence ID" value="NZ_FMJB01000064.1"/>
</dbReference>
<dbReference type="Pfam" id="PF18910">
    <property type="entry name" value="DUF5665"/>
    <property type="match status" value="1"/>
</dbReference>
<keyword evidence="3" id="KW-1185">Reference proteome</keyword>
<keyword evidence="1" id="KW-1133">Transmembrane helix</keyword>
<sequence length="91" mass="10566">MSQTETAQLRQEIERLNNHKFLRVHDSYRKMMFYQFLRGISFGLGSVMGATILVSFVGFWLSKIEFVPLIGDYAAQIATEIMQEMPEDSRN</sequence>
<dbReference type="Proteomes" id="UP000184085">
    <property type="component" value="Unassembled WGS sequence"/>
</dbReference>
<accession>A0A1M4N6C7</accession>
<evidence type="ECO:0000256" key="1">
    <source>
        <dbReference type="SAM" id="Phobius"/>
    </source>
</evidence>
<reference evidence="3" key="1">
    <citation type="submission" date="2016-09" db="EMBL/GenBank/DDBJ databases">
        <authorList>
            <person name="Wibberg D."/>
        </authorList>
    </citation>
    <scope>NUCLEOTIDE SEQUENCE [LARGE SCALE GENOMIC DNA]</scope>
</reference>
<gene>
    <name evidence="2" type="ORF">KARMA_3833</name>
</gene>
<name>A0A1M4N6C7_9RHOB</name>
<organism evidence="2 3">
    <name type="scientific">Donghicola eburneus</name>
    <dbReference type="NCBI Taxonomy" id="393278"/>
    <lineage>
        <taxon>Bacteria</taxon>
        <taxon>Pseudomonadati</taxon>
        <taxon>Pseudomonadota</taxon>
        <taxon>Alphaproteobacteria</taxon>
        <taxon>Rhodobacterales</taxon>
        <taxon>Roseobacteraceae</taxon>
        <taxon>Donghicola</taxon>
    </lineage>
</organism>
<dbReference type="InterPro" id="IPR043723">
    <property type="entry name" value="DUF5665"/>
</dbReference>
<feature type="transmembrane region" description="Helical" evidence="1">
    <location>
        <begin position="39"/>
        <end position="61"/>
    </location>
</feature>
<dbReference type="AlphaFoldDB" id="A0A1M4N6C7"/>